<dbReference type="PROSITE" id="PS50987">
    <property type="entry name" value="HTH_ARSR_2"/>
    <property type="match status" value="1"/>
</dbReference>
<dbReference type="NCBIfam" id="NF033788">
    <property type="entry name" value="HTH_metalloreg"/>
    <property type="match status" value="1"/>
</dbReference>
<dbReference type="CDD" id="cd00090">
    <property type="entry name" value="HTH_ARSR"/>
    <property type="match status" value="1"/>
</dbReference>
<organism evidence="5 6">
    <name type="scientific">Altererythrobacter ishigakiensis</name>
    <dbReference type="NCBI Taxonomy" id="476157"/>
    <lineage>
        <taxon>Bacteria</taxon>
        <taxon>Pseudomonadati</taxon>
        <taxon>Pseudomonadota</taxon>
        <taxon>Alphaproteobacteria</taxon>
        <taxon>Sphingomonadales</taxon>
        <taxon>Erythrobacteraceae</taxon>
        <taxon>Altererythrobacter</taxon>
    </lineage>
</organism>
<gene>
    <name evidence="5" type="ORF">JN10_2166</name>
</gene>
<keyword evidence="1" id="KW-0805">Transcription regulation</keyword>
<dbReference type="Gene3D" id="1.10.10.10">
    <property type="entry name" value="Winged helix-like DNA-binding domain superfamily/Winged helix DNA-binding domain"/>
    <property type="match status" value="1"/>
</dbReference>
<name>A0A562ULZ3_9SPHN</name>
<dbReference type="InterPro" id="IPR036388">
    <property type="entry name" value="WH-like_DNA-bd_sf"/>
</dbReference>
<protein>
    <submittedName>
        <fullName evidence="5">DNA-binding transcriptional ArsR family regulator</fullName>
    </submittedName>
</protein>
<sequence length="112" mass="12058">MTDDAPIEELKAIAHPLRFQIVQLLRGGELNVGEIETASGIGQPALSQQLGVLRKAELVETRKDAKLVYYTLNEDRLVELGTLIGGLDPRATAKNVPARTPAPGVANFARLS</sequence>
<accession>A0A562ULZ3</accession>
<dbReference type="OrthoDB" id="194599at2"/>
<dbReference type="AlphaFoldDB" id="A0A562ULZ3"/>
<dbReference type="PRINTS" id="PR00778">
    <property type="entry name" value="HTHARSR"/>
</dbReference>
<keyword evidence="6" id="KW-1185">Reference proteome</keyword>
<dbReference type="InterPro" id="IPR051081">
    <property type="entry name" value="HTH_MetalResp_TranReg"/>
</dbReference>
<dbReference type="SMART" id="SM00418">
    <property type="entry name" value="HTH_ARSR"/>
    <property type="match status" value="1"/>
</dbReference>
<dbReference type="InterPro" id="IPR011991">
    <property type="entry name" value="ArsR-like_HTH"/>
</dbReference>
<dbReference type="PANTHER" id="PTHR33154:SF33">
    <property type="entry name" value="TRANSCRIPTIONAL REPRESSOR SDPR"/>
    <property type="match status" value="1"/>
</dbReference>
<evidence type="ECO:0000313" key="5">
    <source>
        <dbReference type="EMBL" id="TWJ06630.1"/>
    </source>
</evidence>
<dbReference type="GO" id="GO:0003677">
    <property type="term" value="F:DNA binding"/>
    <property type="evidence" value="ECO:0007669"/>
    <property type="project" value="UniProtKB-KW"/>
</dbReference>
<dbReference type="PANTHER" id="PTHR33154">
    <property type="entry name" value="TRANSCRIPTIONAL REGULATOR, ARSR FAMILY"/>
    <property type="match status" value="1"/>
</dbReference>
<dbReference type="InterPro" id="IPR001845">
    <property type="entry name" value="HTH_ArsR_DNA-bd_dom"/>
</dbReference>
<dbReference type="Proteomes" id="UP000320547">
    <property type="component" value="Unassembled WGS sequence"/>
</dbReference>
<evidence type="ECO:0000256" key="1">
    <source>
        <dbReference type="ARBA" id="ARBA00023015"/>
    </source>
</evidence>
<feature type="domain" description="HTH arsR-type" evidence="4">
    <location>
        <begin position="1"/>
        <end position="92"/>
    </location>
</feature>
<dbReference type="SUPFAM" id="SSF46785">
    <property type="entry name" value="Winged helix' DNA-binding domain"/>
    <property type="match status" value="1"/>
</dbReference>
<reference evidence="5 6" key="1">
    <citation type="submission" date="2019-07" db="EMBL/GenBank/DDBJ databases">
        <title>Genomic Encyclopedia of Archaeal and Bacterial Type Strains, Phase II (KMG-II): from individual species to whole genera.</title>
        <authorList>
            <person name="Goeker M."/>
        </authorList>
    </citation>
    <scope>NUCLEOTIDE SEQUENCE [LARGE SCALE GENOMIC DNA]</scope>
    <source>
        <strain evidence="5 6">ATCC BAA-2084</strain>
    </source>
</reference>
<keyword evidence="2 5" id="KW-0238">DNA-binding</keyword>
<keyword evidence="3" id="KW-0804">Transcription</keyword>
<dbReference type="RefSeq" id="WP_067597761.1">
    <property type="nucleotide sequence ID" value="NZ_CP015963.1"/>
</dbReference>
<evidence type="ECO:0000259" key="4">
    <source>
        <dbReference type="PROSITE" id="PS50987"/>
    </source>
</evidence>
<comment type="caution">
    <text evidence="5">The sequence shown here is derived from an EMBL/GenBank/DDBJ whole genome shotgun (WGS) entry which is preliminary data.</text>
</comment>
<dbReference type="InterPro" id="IPR036390">
    <property type="entry name" value="WH_DNA-bd_sf"/>
</dbReference>
<proteinExistence type="predicted"/>
<dbReference type="Pfam" id="PF01022">
    <property type="entry name" value="HTH_5"/>
    <property type="match status" value="1"/>
</dbReference>
<dbReference type="STRING" id="476157.GCA_001663155_00841"/>
<dbReference type="EMBL" id="VLLK01000002">
    <property type="protein sequence ID" value="TWJ06630.1"/>
    <property type="molecule type" value="Genomic_DNA"/>
</dbReference>
<evidence type="ECO:0000313" key="6">
    <source>
        <dbReference type="Proteomes" id="UP000320547"/>
    </source>
</evidence>
<evidence type="ECO:0000256" key="2">
    <source>
        <dbReference type="ARBA" id="ARBA00023125"/>
    </source>
</evidence>
<dbReference type="GO" id="GO:0003700">
    <property type="term" value="F:DNA-binding transcription factor activity"/>
    <property type="evidence" value="ECO:0007669"/>
    <property type="project" value="InterPro"/>
</dbReference>
<evidence type="ECO:0000256" key="3">
    <source>
        <dbReference type="ARBA" id="ARBA00023163"/>
    </source>
</evidence>